<evidence type="ECO:0000256" key="1">
    <source>
        <dbReference type="SAM" id="MobiDB-lite"/>
    </source>
</evidence>
<dbReference type="AlphaFoldDB" id="W4P7I8"/>
<evidence type="ECO:0000313" key="3">
    <source>
        <dbReference type="Proteomes" id="UP000018861"/>
    </source>
</evidence>
<gene>
    <name evidence="2" type="ORF">JCM6292_1644</name>
</gene>
<reference evidence="2 3" key="1">
    <citation type="journal article" date="2014" name="Genome Announc.">
        <title>Draft Genome Sequences of Three Strains of Bacteroides pyogenes Isolated from a Cat and Swine.</title>
        <authorList>
            <person name="Sakamoto M."/>
            <person name="Oshima K."/>
            <person name="Suda W."/>
            <person name="Kitamura K."/>
            <person name="Iida T."/>
            <person name="Hattori M."/>
            <person name="Ohkuma M."/>
        </authorList>
    </citation>
    <scope>NUCLEOTIDE SEQUENCE [LARGE SCALE GENOMIC DNA]</scope>
    <source>
        <strain evidence="2 3">JCM 6292</strain>
    </source>
</reference>
<sequence length="80" mass="9018">MFVEAQLLFIVNKTLRSSDALTKIAKFEVLTEKTEAPNRCSEFPNGCSGASERVKQSLQTDETEPLNKRNRSSEQLKQSL</sequence>
<proteinExistence type="predicted"/>
<accession>W4P7I8</accession>
<name>W4P7I8_9BACE</name>
<protein>
    <submittedName>
        <fullName evidence="2">Uncharacterized protein</fullName>
    </submittedName>
</protein>
<dbReference type="Proteomes" id="UP000018861">
    <property type="component" value="Unassembled WGS sequence"/>
</dbReference>
<organism evidence="2 3">
    <name type="scientific">Bacteroides pyogenes JCM 6292</name>
    <dbReference type="NCBI Taxonomy" id="1235809"/>
    <lineage>
        <taxon>Bacteria</taxon>
        <taxon>Pseudomonadati</taxon>
        <taxon>Bacteroidota</taxon>
        <taxon>Bacteroidia</taxon>
        <taxon>Bacteroidales</taxon>
        <taxon>Bacteroidaceae</taxon>
        <taxon>Bacteroides</taxon>
    </lineage>
</organism>
<dbReference type="EMBL" id="BAIQ01000015">
    <property type="protein sequence ID" value="GAE15378.1"/>
    <property type="molecule type" value="Genomic_DNA"/>
</dbReference>
<comment type="caution">
    <text evidence="2">The sequence shown here is derived from an EMBL/GenBank/DDBJ whole genome shotgun (WGS) entry which is preliminary data.</text>
</comment>
<evidence type="ECO:0000313" key="2">
    <source>
        <dbReference type="EMBL" id="GAE15378.1"/>
    </source>
</evidence>
<feature type="region of interest" description="Disordered" evidence="1">
    <location>
        <begin position="41"/>
        <end position="80"/>
    </location>
</feature>
<feature type="compositionally biased region" description="Basic and acidic residues" evidence="1">
    <location>
        <begin position="65"/>
        <end position="74"/>
    </location>
</feature>